<dbReference type="GO" id="GO:0016740">
    <property type="term" value="F:transferase activity"/>
    <property type="evidence" value="ECO:0007669"/>
    <property type="project" value="UniProtKB-KW"/>
</dbReference>
<dbReference type="OrthoDB" id="5490445at2"/>
<dbReference type="GO" id="GO:0005524">
    <property type="term" value="F:ATP binding"/>
    <property type="evidence" value="ECO:0007669"/>
    <property type="project" value="UniProtKB-UniRule"/>
</dbReference>
<keyword evidence="1" id="KW-0067">ATP-binding</keyword>
<dbReference type="InterPro" id="IPR002575">
    <property type="entry name" value="Aminoglycoside_PTrfase"/>
</dbReference>
<dbReference type="Proteomes" id="UP000238312">
    <property type="component" value="Unassembled WGS sequence"/>
</dbReference>
<sequence length="322" mass="35816">MDAHTKRRLPEAEVNGLVHRALGRRAVAARELGAGTFAALWRVRLDDGREVVVKLSPPADATLLAYERDIIRTEAMFYPLAEGTGVPQPRLLHACLDGPVPHLIMTAVEGIPWPEAAERLAEEESRQLRATLGQYVAALHRVKGTEFGYPHLPGMRAATWKEAFLTMVDGLLADAVRFDADLPWPAGEIARAVRAGAGALDEVTEPALVHFDLWPGNILLDLGRRPPRIAALIDHERAFWGDPLADFVSLDVYGRAEHDPDLLRGYRQAGGRLELTEGALTRLALYRTYLYLIMIIEEKPRGFDDADRHDRVVKGLLEQLIR</sequence>
<organism evidence="3 4">
    <name type="scientific">Nonomuraea fuscirosea</name>
    <dbReference type="NCBI Taxonomy" id="1291556"/>
    <lineage>
        <taxon>Bacteria</taxon>
        <taxon>Bacillati</taxon>
        <taxon>Actinomycetota</taxon>
        <taxon>Actinomycetes</taxon>
        <taxon>Streptosporangiales</taxon>
        <taxon>Streptosporangiaceae</taxon>
        <taxon>Nonomuraea</taxon>
    </lineage>
</organism>
<dbReference type="SUPFAM" id="SSF56112">
    <property type="entry name" value="Protein kinase-like (PK-like)"/>
    <property type="match status" value="1"/>
</dbReference>
<dbReference type="AlphaFoldDB" id="A0A2T0MY86"/>
<dbReference type="Pfam" id="PF01636">
    <property type="entry name" value="APH"/>
    <property type="match status" value="1"/>
</dbReference>
<proteinExistence type="predicted"/>
<protein>
    <submittedName>
        <fullName evidence="3">Phosphotransferase family enzyme</fullName>
    </submittedName>
</protein>
<gene>
    <name evidence="3" type="ORF">B0I32_109141</name>
</gene>
<name>A0A2T0MY86_9ACTN</name>
<keyword evidence="3" id="KW-0808">Transferase</keyword>
<dbReference type="PANTHER" id="PTHR21310">
    <property type="entry name" value="AMINOGLYCOSIDE PHOSPHOTRANSFERASE-RELATED-RELATED"/>
    <property type="match status" value="1"/>
</dbReference>
<dbReference type="InterPro" id="IPR011009">
    <property type="entry name" value="Kinase-like_dom_sf"/>
</dbReference>
<comment type="caution">
    <text evidence="3">The sequence shown here is derived from an EMBL/GenBank/DDBJ whole genome shotgun (WGS) entry which is preliminary data.</text>
</comment>
<dbReference type="PANTHER" id="PTHR21310:SF15">
    <property type="entry name" value="AMINOGLYCOSIDE PHOSPHOTRANSFERASE DOMAIN-CONTAINING PROTEIN"/>
    <property type="match status" value="1"/>
</dbReference>
<keyword evidence="1" id="KW-0547">Nucleotide-binding</keyword>
<evidence type="ECO:0000313" key="4">
    <source>
        <dbReference type="Proteomes" id="UP000238312"/>
    </source>
</evidence>
<evidence type="ECO:0000256" key="1">
    <source>
        <dbReference type="PROSITE-ProRule" id="PRU10141"/>
    </source>
</evidence>
<reference evidence="3 4" key="1">
    <citation type="submission" date="2018-03" db="EMBL/GenBank/DDBJ databases">
        <title>Genomic Encyclopedia of Type Strains, Phase III (KMG-III): the genomes of soil and plant-associated and newly described type strains.</title>
        <authorList>
            <person name="Whitman W."/>
        </authorList>
    </citation>
    <scope>NUCLEOTIDE SEQUENCE [LARGE SCALE GENOMIC DNA]</scope>
    <source>
        <strain evidence="3 4">CGMCC 4.7104</strain>
    </source>
</reference>
<feature type="binding site" evidence="1">
    <location>
        <position position="54"/>
    </location>
    <ligand>
        <name>ATP</name>
        <dbReference type="ChEBI" id="CHEBI:30616"/>
    </ligand>
</feature>
<dbReference type="InterPro" id="IPR051678">
    <property type="entry name" value="AGP_Transferase"/>
</dbReference>
<dbReference type="Gene3D" id="3.90.1200.10">
    <property type="match status" value="1"/>
</dbReference>
<dbReference type="Gene3D" id="3.30.200.20">
    <property type="entry name" value="Phosphorylase Kinase, domain 1"/>
    <property type="match status" value="1"/>
</dbReference>
<feature type="domain" description="Aminoglycoside phosphotransferase" evidence="2">
    <location>
        <begin position="31"/>
        <end position="278"/>
    </location>
</feature>
<dbReference type="PIRSF" id="PIRSF000707">
    <property type="entry name" value="Hygromycin-B_kinase"/>
    <property type="match status" value="1"/>
</dbReference>
<accession>A0A2T0MY86</accession>
<dbReference type="InterPro" id="IPR016259">
    <property type="entry name" value="Hygromycin-B_Kinase"/>
</dbReference>
<dbReference type="InterPro" id="IPR017441">
    <property type="entry name" value="Protein_kinase_ATP_BS"/>
</dbReference>
<evidence type="ECO:0000259" key="2">
    <source>
        <dbReference type="Pfam" id="PF01636"/>
    </source>
</evidence>
<keyword evidence="4" id="KW-1185">Reference proteome</keyword>
<dbReference type="RefSeq" id="WP_106242256.1">
    <property type="nucleotide sequence ID" value="NZ_CP109074.1"/>
</dbReference>
<dbReference type="PROSITE" id="PS00107">
    <property type="entry name" value="PROTEIN_KINASE_ATP"/>
    <property type="match status" value="1"/>
</dbReference>
<evidence type="ECO:0000313" key="3">
    <source>
        <dbReference type="EMBL" id="PRX64213.1"/>
    </source>
</evidence>
<dbReference type="EMBL" id="PVNG01000009">
    <property type="protein sequence ID" value="PRX64213.1"/>
    <property type="molecule type" value="Genomic_DNA"/>
</dbReference>